<accession>G0PHK5</accession>
<protein>
    <submittedName>
        <fullName evidence="2">Uncharacterized protein</fullName>
    </submittedName>
</protein>
<organism evidence="3">
    <name type="scientific">Caenorhabditis brenneri</name>
    <name type="common">Nematode worm</name>
    <dbReference type="NCBI Taxonomy" id="135651"/>
    <lineage>
        <taxon>Eukaryota</taxon>
        <taxon>Metazoa</taxon>
        <taxon>Ecdysozoa</taxon>
        <taxon>Nematoda</taxon>
        <taxon>Chromadorea</taxon>
        <taxon>Rhabditida</taxon>
        <taxon>Rhabditina</taxon>
        <taxon>Rhabditomorpha</taxon>
        <taxon>Rhabditoidea</taxon>
        <taxon>Rhabditidae</taxon>
        <taxon>Peloderinae</taxon>
        <taxon>Caenorhabditis</taxon>
    </lineage>
</organism>
<dbReference type="InParanoid" id="G0PHK5"/>
<feature type="compositionally biased region" description="Polar residues" evidence="1">
    <location>
        <begin position="19"/>
        <end position="30"/>
    </location>
</feature>
<proteinExistence type="predicted"/>
<evidence type="ECO:0000256" key="1">
    <source>
        <dbReference type="SAM" id="MobiDB-lite"/>
    </source>
</evidence>
<dbReference type="Proteomes" id="UP000008068">
    <property type="component" value="Unassembled WGS sequence"/>
</dbReference>
<gene>
    <name evidence="2" type="ORF">CAEBREN_14545</name>
</gene>
<feature type="compositionally biased region" description="Basic and acidic residues" evidence="1">
    <location>
        <begin position="1"/>
        <end position="11"/>
    </location>
</feature>
<dbReference type="HOGENOM" id="CLU_1455636_0_0_1"/>
<reference evidence="3" key="1">
    <citation type="submission" date="2011-07" db="EMBL/GenBank/DDBJ databases">
        <authorList>
            <consortium name="Caenorhabditis brenneri Sequencing and Analysis Consortium"/>
            <person name="Wilson R.K."/>
        </authorList>
    </citation>
    <scope>NUCLEOTIDE SEQUENCE [LARGE SCALE GENOMIC DNA]</scope>
    <source>
        <strain evidence="3">PB2801</strain>
    </source>
</reference>
<keyword evidence="3" id="KW-1185">Reference proteome</keyword>
<dbReference type="AlphaFoldDB" id="G0PHK5"/>
<sequence length="186" mass="20089">MDHLPSTKDNEQDPGIQLPSDSSQDDNSGFRSNSVRLAIHIANFSHFFPTPLVLSSPGNTAISDGSEKDFGGQGLMSPDANPDFSFLTHDTLPSDATVPDLSVMISQILNSQSFLNNEYQNLTVTQSLGIYQAGQDSLLGFNAARATNNVMLTYHALRSLAVMLQQQQDGSIIVLIFPVFSPSVIS</sequence>
<dbReference type="EMBL" id="GL380487">
    <property type="protein sequence ID" value="EGT56797.1"/>
    <property type="molecule type" value="Genomic_DNA"/>
</dbReference>
<feature type="region of interest" description="Disordered" evidence="1">
    <location>
        <begin position="1"/>
        <end position="30"/>
    </location>
</feature>
<evidence type="ECO:0000313" key="2">
    <source>
        <dbReference type="EMBL" id="EGT56797.1"/>
    </source>
</evidence>
<evidence type="ECO:0000313" key="3">
    <source>
        <dbReference type="Proteomes" id="UP000008068"/>
    </source>
</evidence>
<name>G0PHK5_CAEBE</name>